<name>A0ABP6TM83_9ACTN</name>
<comment type="caution">
    <text evidence="2">The sequence shown here is derived from an EMBL/GenBank/DDBJ whole genome shotgun (WGS) entry which is preliminary data.</text>
</comment>
<feature type="region of interest" description="Disordered" evidence="1">
    <location>
        <begin position="1"/>
        <end position="29"/>
    </location>
</feature>
<reference evidence="3" key="1">
    <citation type="journal article" date="2019" name="Int. J. Syst. Evol. Microbiol.">
        <title>The Global Catalogue of Microorganisms (GCM) 10K type strain sequencing project: providing services to taxonomists for standard genome sequencing and annotation.</title>
        <authorList>
            <consortium name="The Broad Institute Genomics Platform"/>
            <consortium name="The Broad Institute Genome Sequencing Center for Infectious Disease"/>
            <person name="Wu L."/>
            <person name="Ma J."/>
        </authorList>
    </citation>
    <scope>NUCLEOTIDE SEQUENCE [LARGE SCALE GENOMIC DNA]</scope>
    <source>
        <strain evidence="3">JCM 4816</strain>
    </source>
</reference>
<sequence>MERSLPKDAVSEVKRSPVSCIPSPESPANLMITRSSRRTPFVPAAVRCSPTTVPSACSAGLLTWLVTELDLLEAAVRDGLPAGLPRINPTTVRGAHREGIE</sequence>
<evidence type="ECO:0000313" key="3">
    <source>
        <dbReference type="Proteomes" id="UP001501455"/>
    </source>
</evidence>
<proteinExistence type="predicted"/>
<keyword evidence="3" id="KW-1185">Reference proteome</keyword>
<dbReference type="EMBL" id="BAAAXF010000023">
    <property type="protein sequence ID" value="GAA3496390.1"/>
    <property type="molecule type" value="Genomic_DNA"/>
</dbReference>
<evidence type="ECO:0000256" key="1">
    <source>
        <dbReference type="SAM" id="MobiDB-lite"/>
    </source>
</evidence>
<organism evidence="2 3">
    <name type="scientific">Streptomyces prasinosporus</name>
    <dbReference type="NCBI Taxonomy" id="68256"/>
    <lineage>
        <taxon>Bacteria</taxon>
        <taxon>Bacillati</taxon>
        <taxon>Actinomycetota</taxon>
        <taxon>Actinomycetes</taxon>
        <taxon>Kitasatosporales</taxon>
        <taxon>Streptomycetaceae</taxon>
        <taxon>Streptomyces</taxon>
        <taxon>Streptomyces albogriseolus group</taxon>
    </lineage>
</organism>
<gene>
    <name evidence="2" type="ORF">GCM10019016_034910</name>
</gene>
<feature type="compositionally biased region" description="Basic and acidic residues" evidence="1">
    <location>
        <begin position="1"/>
        <end position="15"/>
    </location>
</feature>
<evidence type="ECO:0000313" key="2">
    <source>
        <dbReference type="EMBL" id="GAA3496390.1"/>
    </source>
</evidence>
<dbReference type="Proteomes" id="UP001501455">
    <property type="component" value="Unassembled WGS sequence"/>
</dbReference>
<protein>
    <submittedName>
        <fullName evidence="2">Uncharacterized protein</fullName>
    </submittedName>
</protein>
<accession>A0ABP6TM83</accession>